<evidence type="ECO:0000256" key="3">
    <source>
        <dbReference type="ARBA" id="ARBA00022692"/>
    </source>
</evidence>
<dbReference type="InterPro" id="IPR023201">
    <property type="entry name" value="SecY_dom_sf"/>
</dbReference>
<feature type="transmembrane region" description="Helical" evidence="8">
    <location>
        <begin position="280"/>
        <end position="301"/>
    </location>
</feature>
<keyword evidence="4 8" id="KW-0653">Protein transport</keyword>
<evidence type="ECO:0000256" key="8">
    <source>
        <dbReference type="HAMAP-Rule" id="MF_01466"/>
    </source>
</evidence>
<evidence type="ECO:0000313" key="10">
    <source>
        <dbReference type="EMBL" id="PNZ67043.1"/>
    </source>
</evidence>
<feature type="transmembrane region" description="Helical" evidence="8">
    <location>
        <begin position="65"/>
        <end position="85"/>
    </location>
</feature>
<feature type="transmembrane region" description="Helical" evidence="8">
    <location>
        <begin position="157"/>
        <end position="175"/>
    </location>
</feature>
<feature type="transmembrane region" description="Helical" evidence="8">
    <location>
        <begin position="12"/>
        <end position="30"/>
    </location>
</feature>
<keyword evidence="7 8" id="KW-0472">Membrane</keyword>
<dbReference type="GeneID" id="64983114"/>
<keyword evidence="3 8" id="KW-0812">Transmembrane</keyword>
<evidence type="ECO:0000313" key="11">
    <source>
        <dbReference type="Proteomes" id="UP000242470"/>
    </source>
</evidence>
<organism evidence="10 11">
    <name type="scientific">Staphylococcus auricularis</name>
    <dbReference type="NCBI Taxonomy" id="29379"/>
    <lineage>
        <taxon>Bacteria</taxon>
        <taxon>Bacillati</taxon>
        <taxon>Bacillota</taxon>
        <taxon>Bacilli</taxon>
        <taxon>Bacillales</taxon>
        <taxon>Staphylococcaceae</taxon>
        <taxon>Staphylococcus</taxon>
    </lineage>
</organism>
<dbReference type="InterPro" id="IPR014269">
    <property type="entry name" value="SecY2"/>
</dbReference>
<name>A0AAP8TSX5_9STAP</name>
<comment type="similarity">
    <text evidence="8">Belongs to the SecY/SEC61-alpha family. SecY2 subfamily.</text>
</comment>
<dbReference type="GO" id="GO:0005886">
    <property type="term" value="C:plasma membrane"/>
    <property type="evidence" value="ECO:0007669"/>
    <property type="project" value="UniProtKB-SubCell"/>
</dbReference>
<evidence type="ECO:0000256" key="5">
    <source>
        <dbReference type="ARBA" id="ARBA00022989"/>
    </source>
</evidence>
<dbReference type="Gene3D" id="1.10.3370.10">
    <property type="entry name" value="SecY subunit domain"/>
    <property type="match status" value="1"/>
</dbReference>
<dbReference type="PIRSF" id="PIRSF004557">
    <property type="entry name" value="SecY"/>
    <property type="match status" value="1"/>
</dbReference>
<comment type="subcellular location">
    <subcellularLocation>
        <location evidence="8">Cell membrane</location>
        <topology evidence="8">Multi-pass membrane protein</topology>
    </subcellularLocation>
</comment>
<keyword evidence="2 8" id="KW-1003">Cell membrane</keyword>
<dbReference type="HAMAP" id="MF_01466">
    <property type="entry name" value="SecY2"/>
    <property type="match status" value="1"/>
</dbReference>
<accession>A0AAP8TSX5</accession>
<sequence>MKRIFNQYEYKVLYKRILFTCFILGIYILGSNIPIVAQSSEREETRSFYSIAISNMGGDITSLNIFTLGLGPWLTSMIFFTLIAYRNMDKAAKQTKKEKHYKEKLLTLVLAVLQGYFVILSFVENNLIQTDHIYILVLYLVTGTMLFVWMADQNTRYGIAGPMPIVLMSIIKSMFQQQLVHVSASTTILVIFSVLIIIALFILLFTELVEYRTPYRDTMNVSQTHSKTYLAWKINPSGSISIMISVSVFILLNNLIHLILSYFSSDGRVNFQLVSFTNPIGITIYIFIQLVLGYLLSRFLLNTKQKSKEFLKNGNYFVGVKPGLETKRYLDRMARRVCWFGSGLVTLIIAIPLYSTLLIPELAPQIYFAIQLIVLVYIGINIVETLRTYLYFDKYKPFLNKYW</sequence>
<reference evidence="10 11" key="1">
    <citation type="submission" date="2017-08" db="EMBL/GenBank/DDBJ databases">
        <title>Draft genome sequences of 64 type strains of genus Staph aureus.</title>
        <authorList>
            <person name="Cole K."/>
            <person name="Golubchik T."/>
            <person name="Russell J."/>
            <person name="Foster D."/>
            <person name="Llewelyn M."/>
            <person name="Wilson D."/>
            <person name="Crook D."/>
            <person name="Paul J."/>
        </authorList>
    </citation>
    <scope>NUCLEOTIDE SEQUENCE [LARGE SCALE GENOMIC DNA]</scope>
    <source>
        <strain evidence="10 11">NCTC 12101</strain>
    </source>
</reference>
<evidence type="ECO:0000256" key="2">
    <source>
        <dbReference type="ARBA" id="ARBA00022475"/>
    </source>
</evidence>
<feature type="transmembrane region" description="Helical" evidence="8">
    <location>
        <begin position="365"/>
        <end position="386"/>
    </location>
</feature>
<keyword evidence="5 8" id="KW-1133">Transmembrane helix</keyword>
<evidence type="ECO:0000256" key="9">
    <source>
        <dbReference type="NCBIfam" id="TIGR02920"/>
    </source>
</evidence>
<dbReference type="GO" id="GO:0065002">
    <property type="term" value="P:intracellular protein transmembrane transport"/>
    <property type="evidence" value="ECO:0007669"/>
    <property type="project" value="UniProtKB-UniRule"/>
</dbReference>
<keyword evidence="1 8" id="KW-0813">Transport</keyword>
<feature type="transmembrane region" description="Helical" evidence="8">
    <location>
        <begin position="337"/>
        <end position="359"/>
    </location>
</feature>
<dbReference type="RefSeq" id="WP_059106263.1">
    <property type="nucleotide sequence ID" value="NZ_AP024589.1"/>
</dbReference>
<feature type="transmembrane region" description="Helical" evidence="8">
    <location>
        <begin position="133"/>
        <end position="150"/>
    </location>
</feature>
<evidence type="ECO:0000256" key="4">
    <source>
        <dbReference type="ARBA" id="ARBA00022927"/>
    </source>
</evidence>
<dbReference type="GO" id="GO:0006605">
    <property type="term" value="P:protein targeting"/>
    <property type="evidence" value="ECO:0007669"/>
    <property type="project" value="UniProtKB-UniRule"/>
</dbReference>
<dbReference type="NCBIfam" id="NF009082">
    <property type="entry name" value="PRK12417.1"/>
    <property type="match status" value="1"/>
</dbReference>
<comment type="caution">
    <text evidence="10">The sequence shown here is derived from an EMBL/GenBank/DDBJ whole genome shotgun (WGS) entry which is preliminary data.</text>
</comment>
<keyword evidence="6 8" id="KW-0811">Translocation</keyword>
<dbReference type="Proteomes" id="UP000242470">
    <property type="component" value="Unassembled WGS sequence"/>
</dbReference>
<dbReference type="AlphaFoldDB" id="A0AAP8TSX5"/>
<evidence type="ECO:0000256" key="7">
    <source>
        <dbReference type="ARBA" id="ARBA00023136"/>
    </source>
</evidence>
<gene>
    <name evidence="8" type="primary">secY2</name>
    <name evidence="10" type="ORF">CD158_06990</name>
</gene>
<protein>
    <recommendedName>
        <fullName evidence="8 9">Accessory Sec system protein translocase subunit SecY2</fullName>
    </recommendedName>
</protein>
<proteinExistence type="inferred from homology"/>
<dbReference type="Pfam" id="PF00344">
    <property type="entry name" value="SecY"/>
    <property type="match status" value="1"/>
</dbReference>
<evidence type="ECO:0000256" key="6">
    <source>
        <dbReference type="ARBA" id="ARBA00023010"/>
    </source>
</evidence>
<dbReference type="EMBL" id="PPQW01000043">
    <property type="protein sequence ID" value="PNZ67043.1"/>
    <property type="molecule type" value="Genomic_DNA"/>
</dbReference>
<dbReference type="NCBIfam" id="TIGR02920">
    <property type="entry name" value="acc_sec_Y2"/>
    <property type="match status" value="1"/>
</dbReference>
<comment type="function">
    <text evidence="8">Part of the accessory SecA2/SecY2 system specifically required for export of possible cell wall proteins. The central subunit of a protein translocation channel.</text>
</comment>
<dbReference type="PANTHER" id="PTHR10906">
    <property type="entry name" value="SECY/SEC61-ALPHA FAMILY MEMBER"/>
    <property type="match status" value="1"/>
</dbReference>
<feature type="transmembrane region" description="Helical" evidence="8">
    <location>
        <begin position="105"/>
        <end position="127"/>
    </location>
</feature>
<dbReference type="SUPFAM" id="SSF103491">
    <property type="entry name" value="Preprotein translocase SecY subunit"/>
    <property type="match status" value="1"/>
</dbReference>
<feature type="transmembrane region" description="Helical" evidence="8">
    <location>
        <begin position="187"/>
        <end position="209"/>
    </location>
</feature>
<dbReference type="InterPro" id="IPR002208">
    <property type="entry name" value="SecY/SEC61-alpha"/>
</dbReference>
<feature type="transmembrane region" description="Helical" evidence="8">
    <location>
        <begin position="240"/>
        <end position="260"/>
    </location>
</feature>
<comment type="subunit">
    <text evidence="8">Component of the accessory SecA2/SecY2 protein translocase complex required to export cell wall proteins. May form heterotrimers with SecE and SecG subunits.</text>
</comment>
<evidence type="ECO:0000256" key="1">
    <source>
        <dbReference type="ARBA" id="ARBA00022448"/>
    </source>
</evidence>
<dbReference type="PRINTS" id="PR00303">
    <property type="entry name" value="SECYTRNLCASE"/>
</dbReference>